<accession>A0ACB8Z7Q4</accession>
<gene>
    <name evidence="1" type="ORF">L1987_76455</name>
</gene>
<reference evidence="2" key="1">
    <citation type="journal article" date="2022" name="Mol. Ecol. Resour.">
        <title>The genomes of chicory, endive, great burdock and yacon provide insights into Asteraceae palaeo-polyploidization history and plant inulin production.</title>
        <authorList>
            <person name="Fan W."/>
            <person name="Wang S."/>
            <person name="Wang H."/>
            <person name="Wang A."/>
            <person name="Jiang F."/>
            <person name="Liu H."/>
            <person name="Zhao H."/>
            <person name="Xu D."/>
            <person name="Zhang Y."/>
        </authorList>
    </citation>
    <scope>NUCLEOTIDE SEQUENCE [LARGE SCALE GENOMIC DNA]</scope>
    <source>
        <strain evidence="2">cv. Yunnan</strain>
    </source>
</reference>
<keyword evidence="2" id="KW-1185">Reference proteome</keyword>
<proteinExistence type="predicted"/>
<evidence type="ECO:0000313" key="1">
    <source>
        <dbReference type="EMBL" id="KAI3693511.1"/>
    </source>
</evidence>
<comment type="caution">
    <text evidence="1">The sequence shown here is derived from an EMBL/GenBank/DDBJ whole genome shotgun (WGS) entry which is preliminary data.</text>
</comment>
<dbReference type="EMBL" id="CM042043">
    <property type="protein sequence ID" value="KAI3693511.1"/>
    <property type="molecule type" value="Genomic_DNA"/>
</dbReference>
<reference evidence="1 2" key="2">
    <citation type="journal article" date="2022" name="Mol. Ecol. Resour.">
        <title>The genomes of chicory, endive, great burdock and yacon provide insights into Asteraceae paleo-polyploidization history and plant inulin production.</title>
        <authorList>
            <person name="Fan W."/>
            <person name="Wang S."/>
            <person name="Wang H."/>
            <person name="Wang A."/>
            <person name="Jiang F."/>
            <person name="Liu H."/>
            <person name="Zhao H."/>
            <person name="Xu D."/>
            <person name="Zhang Y."/>
        </authorList>
    </citation>
    <scope>NUCLEOTIDE SEQUENCE [LARGE SCALE GENOMIC DNA]</scope>
    <source>
        <strain evidence="2">cv. Yunnan</strain>
        <tissue evidence="1">Leaves</tissue>
    </source>
</reference>
<organism evidence="1 2">
    <name type="scientific">Smallanthus sonchifolius</name>
    <dbReference type="NCBI Taxonomy" id="185202"/>
    <lineage>
        <taxon>Eukaryota</taxon>
        <taxon>Viridiplantae</taxon>
        <taxon>Streptophyta</taxon>
        <taxon>Embryophyta</taxon>
        <taxon>Tracheophyta</taxon>
        <taxon>Spermatophyta</taxon>
        <taxon>Magnoliopsida</taxon>
        <taxon>eudicotyledons</taxon>
        <taxon>Gunneridae</taxon>
        <taxon>Pentapetalae</taxon>
        <taxon>asterids</taxon>
        <taxon>campanulids</taxon>
        <taxon>Asterales</taxon>
        <taxon>Asteraceae</taxon>
        <taxon>Asteroideae</taxon>
        <taxon>Heliantheae alliance</taxon>
        <taxon>Millerieae</taxon>
        <taxon>Smallanthus</taxon>
    </lineage>
</organism>
<name>A0ACB8Z7Q4_9ASTR</name>
<protein>
    <submittedName>
        <fullName evidence="1">Uncharacterized protein</fullName>
    </submittedName>
</protein>
<sequence length="555" mass="62754">MAISNGNQQLALVVSSNSNASYEGLLESQKELISKQIYDLQNIVSRQCKLTGVNPLSQEMAAGALSVKIGKRPRDLLNPKAIKYMQSIFSVKDEINKKEIRAISALFGLTATQVRDFLNSQRSRVRRFILLSREKPIQSSEGVQEQDGSLGSNVDPPNHPVPLNSMDPSGFEAPSCSMQDEVLPDTDDSEKYFIANIFNLLRKEETLSGKMKLMEWILEIQNASVLYLVFVEWRCDDFSFVAESSSNRRANYCSSRHSSDISNRAKSLLSRWSKMFARSQAMRRPNANISSVDAQNEMLLKQSIGEIMESESLESGIDNPAVIYSLQENSEHSRSKSIKLLTGPSDDSNMKLIRGISSSNTRERRKVQLVEQPGQKPASRGPQVTRIISSNQGRPLSADDIQKAKMRAQFMRSKYGESYSSPQMKTEVPRPAKAHVHPKAEEHLAVKPHGPPKLEELKLQVKLSSGDDLQAVPVHGKEVMDMEEPVWNKHKRLQISWMIPPEMMIFKEWSVCSGENSKEIDVQNNRIRREKEVFYNTVHEIPKNHGAEKWTMMIH</sequence>
<dbReference type="Proteomes" id="UP001056120">
    <property type="component" value="Linkage Group LG26"/>
</dbReference>
<evidence type="ECO:0000313" key="2">
    <source>
        <dbReference type="Proteomes" id="UP001056120"/>
    </source>
</evidence>